<feature type="transmembrane region" description="Helical" evidence="2">
    <location>
        <begin position="357"/>
        <end position="375"/>
    </location>
</feature>
<dbReference type="InterPro" id="IPR045931">
    <property type="entry name" value="DUF6350"/>
</dbReference>
<keyword evidence="2" id="KW-0812">Transmembrane</keyword>
<feature type="compositionally biased region" description="Pro residues" evidence="1">
    <location>
        <begin position="444"/>
        <end position="457"/>
    </location>
</feature>
<feature type="transmembrane region" description="Helical" evidence="2">
    <location>
        <begin position="324"/>
        <end position="345"/>
    </location>
</feature>
<comment type="caution">
    <text evidence="3">The sequence shown here is derived from an EMBL/GenBank/DDBJ whole genome shotgun (WGS) entry which is preliminary data.</text>
</comment>
<sequence>MTPWTDHRTPSPPRPRSCDRSPGPGACLLAGAVAATLGLGVLALLVMTLWISFPYPDSGPDDALHLAASLWLLAHGVDLVRIETLSGVPAPVGVTPLLTTLLPVWLLYRAARDATEGEATEAGGAAPLLAVRTVWCGTVAGYLGVSAGVALYASGGTLRPSWTWTAGCLPLLAVAAAGAGVWTAYGRPWRPLARRMRWALGSPERGGQAWLRSAVRGAVAGTVVLVGGGAVIVGTSLVWHGDAARLAVLQQAGGWPGRCAVLLLAVALMPNAAVWGAAYGLGPGFLLGAGRLTGPLVAARHSASLPPFPLLAAVPGGGGGPVRWAVGAVPVAAGVAVGWLVARAACRDTAWSARRTAGAVVAAGALCGVLLGGLAQAGGGPLGVAALARFGPVGWQVGVAAAGWTVGVGMPVGLAVRAWGLRGRTTQPGKPRARRVSQAATPVIPVPAPALPEPVGAPAPASRASDRPTDRSRNRTAWEDPDLKPYEALPPEGSPARKPQDPGGTRTGGAGA</sequence>
<evidence type="ECO:0000256" key="2">
    <source>
        <dbReference type="SAM" id="Phobius"/>
    </source>
</evidence>
<feature type="transmembrane region" description="Helical" evidence="2">
    <location>
        <begin position="260"/>
        <end position="281"/>
    </location>
</feature>
<accession>A0ABT0ZL30</accession>
<dbReference type="RefSeq" id="WP_252428045.1">
    <property type="nucleotide sequence ID" value="NZ_JAMWMR010000032.1"/>
</dbReference>
<feature type="transmembrane region" description="Helical" evidence="2">
    <location>
        <begin position="218"/>
        <end position="239"/>
    </location>
</feature>
<keyword evidence="2" id="KW-1133">Transmembrane helix</keyword>
<feature type="transmembrane region" description="Helical" evidence="2">
    <location>
        <begin position="26"/>
        <end position="51"/>
    </location>
</feature>
<evidence type="ECO:0000256" key="1">
    <source>
        <dbReference type="SAM" id="MobiDB-lite"/>
    </source>
</evidence>
<feature type="transmembrane region" description="Helical" evidence="2">
    <location>
        <begin position="128"/>
        <end position="152"/>
    </location>
</feature>
<gene>
    <name evidence="3" type="ORF">NGF19_26370</name>
</gene>
<feature type="transmembrane region" description="Helical" evidence="2">
    <location>
        <begin position="395"/>
        <end position="416"/>
    </location>
</feature>
<dbReference type="Pfam" id="PF19877">
    <property type="entry name" value="DUF6350"/>
    <property type="match status" value="1"/>
</dbReference>
<evidence type="ECO:0000313" key="3">
    <source>
        <dbReference type="EMBL" id="MCN9244266.1"/>
    </source>
</evidence>
<feature type="transmembrane region" description="Helical" evidence="2">
    <location>
        <begin position="164"/>
        <end position="185"/>
    </location>
</feature>
<feature type="region of interest" description="Disordered" evidence="1">
    <location>
        <begin position="423"/>
        <end position="512"/>
    </location>
</feature>
<dbReference type="EMBL" id="JAMWMR010000032">
    <property type="protein sequence ID" value="MCN9244266.1"/>
    <property type="molecule type" value="Genomic_DNA"/>
</dbReference>
<feature type="compositionally biased region" description="Basic and acidic residues" evidence="1">
    <location>
        <begin position="464"/>
        <end position="485"/>
    </location>
</feature>
<keyword evidence="4" id="KW-1185">Reference proteome</keyword>
<organism evidence="3 4">
    <name type="scientific">Streptomyces macrolidinus</name>
    <dbReference type="NCBI Taxonomy" id="2952607"/>
    <lineage>
        <taxon>Bacteria</taxon>
        <taxon>Bacillati</taxon>
        <taxon>Actinomycetota</taxon>
        <taxon>Actinomycetes</taxon>
        <taxon>Kitasatosporales</taxon>
        <taxon>Streptomycetaceae</taxon>
        <taxon>Streptomyces</taxon>
    </lineage>
</organism>
<feature type="region of interest" description="Disordered" evidence="1">
    <location>
        <begin position="1"/>
        <end position="21"/>
    </location>
</feature>
<evidence type="ECO:0000313" key="4">
    <source>
        <dbReference type="Proteomes" id="UP001523219"/>
    </source>
</evidence>
<protein>
    <submittedName>
        <fullName evidence="3">DUF6350 family protein</fullName>
    </submittedName>
</protein>
<name>A0ABT0ZL30_9ACTN</name>
<dbReference type="Proteomes" id="UP001523219">
    <property type="component" value="Unassembled WGS sequence"/>
</dbReference>
<keyword evidence="2" id="KW-0472">Membrane</keyword>
<reference evidence="3 4" key="1">
    <citation type="submission" date="2022-05" db="EMBL/GenBank/DDBJ databases">
        <title>Streptomyces sp. nov. RY43-2 isolated from soil of a peat swamp forest.</title>
        <authorList>
            <person name="Kanchanasin P."/>
            <person name="Tanasupawat S."/>
            <person name="Phongsopitanun W."/>
        </authorList>
    </citation>
    <scope>NUCLEOTIDE SEQUENCE [LARGE SCALE GENOMIC DNA]</scope>
    <source>
        <strain evidence="3 4">RY43-2</strain>
    </source>
</reference>
<proteinExistence type="predicted"/>